<accession>A0A8J3TYC1</accession>
<protein>
    <submittedName>
        <fullName evidence="2">Uncharacterized protein</fullName>
    </submittedName>
</protein>
<name>A0A8J3TYC1_9ACTN</name>
<dbReference type="RefSeq" id="WP_203953419.1">
    <property type="nucleotide sequence ID" value="NZ_BOOO01000015.1"/>
</dbReference>
<dbReference type="AlphaFoldDB" id="A0A8J3TYC1"/>
<reference evidence="2 3" key="1">
    <citation type="submission" date="2021-01" db="EMBL/GenBank/DDBJ databases">
        <title>Whole genome shotgun sequence of Planotetraspora mira NBRC 15435.</title>
        <authorList>
            <person name="Komaki H."/>
            <person name="Tamura T."/>
        </authorList>
    </citation>
    <scope>NUCLEOTIDE SEQUENCE [LARGE SCALE GENOMIC DNA]</scope>
    <source>
        <strain evidence="2 3">NBRC 15435</strain>
    </source>
</reference>
<gene>
    <name evidence="2" type="ORF">Pmi06nite_28570</name>
</gene>
<keyword evidence="3" id="KW-1185">Reference proteome</keyword>
<sequence>MRTRPSGKQDKNLPDISQPRRGRPAMPGRALPPRQPVRPMRQPRRLPRSK</sequence>
<evidence type="ECO:0000313" key="2">
    <source>
        <dbReference type="EMBL" id="GII29415.1"/>
    </source>
</evidence>
<feature type="compositionally biased region" description="Basic residues" evidence="1">
    <location>
        <begin position="41"/>
        <end position="50"/>
    </location>
</feature>
<evidence type="ECO:0000256" key="1">
    <source>
        <dbReference type="SAM" id="MobiDB-lite"/>
    </source>
</evidence>
<comment type="caution">
    <text evidence="2">The sequence shown here is derived from an EMBL/GenBank/DDBJ whole genome shotgun (WGS) entry which is preliminary data.</text>
</comment>
<feature type="region of interest" description="Disordered" evidence="1">
    <location>
        <begin position="1"/>
        <end position="50"/>
    </location>
</feature>
<dbReference type="Proteomes" id="UP000650628">
    <property type="component" value="Unassembled WGS sequence"/>
</dbReference>
<organism evidence="2 3">
    <name type="scientific">Planotetraspora mira</name>
    <dbReference type="NCBI Taxonomy" id="58121"/>
    <lineage>
        <taxon>Bacteria</taxon>
        <taxon>Bacillati</taxon>
        <taxon>Actinomycetota</taxon>
        <taxon>Actinomycetes</taxon>
        <taxon>Streptosporangiales</taxon>
        <taxon>Streptosporangiaceae</taxon>
        <taxon>Planotetraspora</taxon>
    </lineage>
</organism>
<proteinExistence type="predicted"/>
<evidence type="ECO:0000313" key="3">
    <source>
        <dbReference type="Proteomes" id="UP000650628"/>
    </source>
</evidence>
<feature type="compositionally biased region" description="Low complexity" evidence="1">
    <location>
        <begin position="24"/>
        <end position="40"/>
    </location>
</feature>
<dbReference type="EMBL" id="BOOO01000015">
    <property type="protein sequence ID" value="GII29415.1"/>
    <property type="molecule type" value="Genomic_DNA"/>
</dbReference>